<gene>
    <name evidence="5" type="ORF">FYJ62_10575</name>
</gene>
<evidence type="ECO:0000256" key="1">
    <source>
        <dbReference type="ARBA" id="ARBA00023125"/>
    </source>
</evidence>
<dbReference type="PROSITE" id="PS50138">
    <property type="entry name" value="BRCA2_REPEAT"/>
    <property type="match status" value="1"/>
</dbReference>
<evidence type="ECO:0000313" key="6">
    <source>
        <dbReference type="Proteomes" id="UP000438120"/>
    </source>
</evidence>
<dbReference type="NCBIfam" id="NF040570">
    <property type="entry name" value="guided_TnpB"/>
    <property type="match status" value="1"/>
</dbReference>
<accession>A0A6A8MH32</accession>
<feature type="domain" description="Cas12f1-like TNB" evidence="4">
    <location>
        <begin position="200"/>
        <end position="265"/>
    </location>
</feature>
<dbReference type="OrthoDB" id="2146872at2"/>
<feature type="coiled-coil region" evidence="2">
    <location>
        <begin position="104"/>
        <end position="151"/>
    </location>
</feature>
<feature type="region of interest" description="Disordered" evidence="3">
    <location>
        <begin position="276"/>
        <end position="297"/>
    </location>
</feature>
<dbReference type="Proteomes" id="UP000438120">
    <property type="component" value="Unassembled WGS sequence"/>
</dbReference>
<dbReference type="GO" id="GO:0003677">
    <property type="term" value="F:DNA binding"/>
    <property type="evidence" value="ECO:0007669"/>
    <property type="project" value="UniProtKB-KW"/>
</dbReference>
<keyword evidence="2" id="KW-0175">Coiled coil</keyword>
<name>A0A6A8MH32_9LACO</name>
<dbReference type="RefSeq" id="WP_154549576.1">
    <property type="nucleotide sequence ID" value="NZ_VUMX01000080.1"/>
</dbReference>
<feature type="compositionally biased region" description="Basic and acidic residues" evidence="3">
    <location>
        <begin position="276"/>
        <end position="287"/>
    </location>
</feature>
<feature type="non-terminal residue" evidence="5">
    <location>
        <position position="1"/>
    </location>
</feature>
<organism evidence="5 6">
    <name type="scientific">Lactobacillus porci</name>
    <dbReference type="NCBI Taxonomy" id="2012477"/>
    <lineage>
        <taxon>Bacteria</taxon>
        <taxon>Bacillati</taxon>
        <taxon>Bacillota</taxon>
        <taxon>Bacilli</taxon>
        <taxon>Lactobacillales</taxon>
        <taxon>Lactobacillaceae</taxon>
        <taxon>Lactobacillus</taxon>
    </lineage>
</organism>
<dbReference type="InterPro" id="IPR002093">
    <property type="entry name" value="BRCA2_repeat"/>
</dbReference>
<evidence type="ECO:0000256" key="3">
    <source>
        <dbReference type="SAM" id="MobiDB-lite"/>
    </source>
</evidence>
<proteinExistence type="predicted"/>
<protein>
    <submittedName>
        <fullName evidence="5">Transposase</fullName>
    </submittedName>
</protein>
<comment type="caution">
    <text evidence="5">The sequence shown here is derived from an EMBL/GenBank/DDBJ whole genome shotgun (WGS) entry which is preliminary data.</text>
</comment>
<keyword evidence="1" id="KW-0238">DNA-binding</keyword>
<keyword evidence="6" id="KW-1185">Reference proteome</keyword>
<evidence type="ECO:0000256" key="2">
    <source>
        <dbReference type="SAM" id="Coils"/>
    </source>
</evidence>
<sequence>VDSKGGIRIEGKHTDNHTFLTVADFGTVEVIEDLSDLNLKDIALTKIKKLPDGTYRLQLTFSLPREKQESQTIQGFDWNMAGNEAFCSSDGKRIKVSDSTIKRADEYEQKINEIKSARDLEENIHGQSKRYRKLNRRQQKLNAKRANLLTNEYRHLVHQVADDCDTIVVEKLDAYEMRKRGKGSAQSKGINRRLAVLKPYELMTILESLVRKQDKTLIKVDSFWTSKACHNCGYINKDLKVGQKEWQCPSCKKTIDRDLNAARNILDWGTHPEHHAKLKKAAEDGKKLSPSSLVAEV</sequence>
<evidence type="ECO:0000313" key="5">
    <source>
        <dbReference type="EMBL" id="MST87996.1"/>
    </source>
</evidence>
<dbReference type="EMBL" id="VUMX01000080">
    <property type="protein sequence ID" value="MST87996.1"/>
    <property type="molecule type" value="Genomic_DNA"/>
</dbReference>
<dbReference type="Pfam" id="PF07282">
    <property type="entry name" value="Cas12f1-like_TNB"/>
    <property type="match status" value="1"/>
</dbReference>
<dbReference type="AlphaFoldDB" id="A0A6A8MH32"/>
<dbReference type="InterPro" id="IPR010095">
    <property type="entry name" value="Cas12f1-like_TNB"/>
</dbReference>
<evidence type="ECO:0000259" key="4">
    <source>
        <dbReference type="Pfam" id="PF07282"/>
    </source>
</evidence>
<reference evidence="5 6" key="1">
    <citation type="submission" date="2019-08" db="EMBL/GenBank/DDBJ databases">
        <title>In-depth cultivation of the pig gut microbiome towards novel bacterial diversity and tailored functional studies.</title>
        <authorList>
            <person name="Wylensek D."/>
            <person name="Hitch T.C.A."/>
            <person name="Clavel T."/>
        </authorList>
    </citation>
    <scope>NUCLEOTIDE SEQUENCE [LARGE SCALE GENOMIC DNA]</scope>
    <source>
        <strain evidence="5 6">Bifido-178-WT-2B</strain>
    </source>
</reference>